<gene>
    <name evidence="2" type="ORF">C4D60_Mb04t06880</name>
</gene>
<sequence>MCTELEADPLTRQPKPHLAEGSSVSSGAADNHWELSLRGTHLILQPESNDITSHAMISLPNGHQPLMW</sequence>
<dbReference type="Proteomes" id="UP000317650">
    <property type="component" value="Chromosome 4"/>
</dbReference>
<dbReference type="EMBL" id="PYDT01000001">
    <property type="protein sequence ID" value="THU71944.1"/>
    <property type="molecule type" value="Genomic_DNA"/>
</dbReference>
<comment type="caution">
    <text evidence="2">The sequence shown here is derived from an EMBL/GenBank/DDBJ whole genome shotgun (WGS) entry which is preliminary data.</text>
</comment>
<reference evidence="2 3" key="1">
    <citation type="journal article" date="2019" name="Nat. Plants">
        <title>Genome sequencing of Musa balbisiana reveals subgenome evolution and function divergence in polyploid bananas.</title>
        <authorList>
            <person name="Yao X."/>
        </authorList>
    </citation>
    <scope>NUCLEOTIDE SEQUENCE [LARGE SCALE GENOMIC DNA]</scope>
    <source>
        <strain evidence="3">cv. DH-PKW</strain>
        <tissue evidence="2">Leaves</tissue>
    </source>
</reference>
<evidence type="ECO:0000313" key="3">
    <source>
        <dbReference type="Proteomes" id="UP000317650"/>
    </source>
</evidence>
<protein>
    <submittedName>
        <fullName evidence="2">Uncharacterized protein</fullName>
    </submittedName>
</protein>
<proteinExistence type="predicted"/>
<dbReference type="AlphaFoldDB" id="A0A4S8KA69"/>
<organism evidence="2 3">
    <name type="scientific">Musa balbisiana</name>
    <name type="common">Banana</name>
    <dbReference type="NCBI Taxonomy" id="52838"/>
    <lineage>
        <taxon>Eukaryota</taxon>
        <taxon>Viridiplantae</taxon>
        <taxon>Streptophyta</taxon>
        <taxon>Embryophyta</taxon>
        <taxon>Tracheophyta</taxon>
        <taxon>Spermatophyta</taxon>
        <taxon>Magnoliopsida</taxon>
        <taxon>Liliopsida</taxon>
        <taxon>Zingiberales</taxon>
        <taxon>Musaceae</taxon>
        <taxon>Musa</taxon>
    </lineage>
</organism>
<evidence type="ECO:0000313" key="2">
    <source>
        <dbReference type="EMBL" id="THU71944.1"/>
    </source>
</evidence>
<name>A0A4S8KA69_MUSBA</name>
<evidence type="ECO:0000256" key="1">
    <source>
        <dbReference type="SAM" id="MobiDB-lite"/>
    </source>
</evidence>
<keyword evidence="3" id="KW-1185">Reference proteome</keyword>
<feature type="region of interest" description="Disordered" evidence="1">
    <location>
        <begin position="1"/>
        <end position="28"/>
    </location>
</feature>
<accession>A0A4S8KA69</accession>